<gene>
    <name evidence="5" type="primary">modA</name>
    <name evidence="5" type="ORF">ETEE_2864</name>
</gene>
<reference evidence="5 6" key="1">
    <citation type="journal article" date="2012" name="PLoS ONE">
        <title>Edwardsiella comparative phylogenomics reveal the new intra/inter-species taxonomic relationships, virulence evolution and niche adaptation mechanisms.</title>
        <authorList>
            <person name="Yang M."/>
            <person name="Lv Y."/>
            <person name="Xiao J."/>
            <person name="Wu H."/>
            <person name="Zheng H."/>
            <person name="Liu Q."/>
            <person name="Zhang Y."/>
            <person name="Wang Q."/>
        </authorList>
    </citation>
    <scope>NUCLEOTIDE SEQUENCE [LARGE SCALE GENOMIC DNA]</scope>
    <source>
        <strain evidence="6">080813</strain>
    </source>
</reference>
<dbReference type="SUPFAM" id="SSF53850">
    <property type="entry name" value="Periplasmic binding protein-like II"/>
    <property type="match status" value="1"/>
</dbReference>
<evidence type="ECO:0000256" key="4">
    <source>
        <dbReference type="PIRSR" id="PIRSR004846-1"/>
    </source>
</evidence>
<sequence>MNMKWRVGLGMALLWGWGALAAAAELHLYAGAGLREPVEAVVSAFEKQSGHRVTVEYGGSGQLLTRINLTHAGDLFLPGSADYVERLRAQGRVAFSAPLVLHTPVMVVRRDTGAQVETLAQLAQSPLRIGMGDPHAIALGRSGDVLLEASGYGQALRSRVVVQATTIKQLLLYVLNGDVDAAVIGRADAMRHRDRLRLLPTPLGVPQEVATIAVLQGSEQAPAARALAEYFASPQGIRAFTDRGYLPLAK</sequence>
<dbReference type="Pfam" id="PF13531">
    <property type="entry name" value="SBP_bac_11"/>
    <property type="match status" value="1"/>
</dbReference>
<dbReference type="PIRSF" id="PIRSF004846">
    <property type="entry name" value="ModA"/>
    <property type="match status" value="1"/>
</dbReference>
<dbReference type="HOGENOM" id="CLU_065520_2_0_6"/>
<feature type="binding site" evidence="4">
    <location>
        <position position="167"/>
    </location>
    <ligand>
        <name>molybdate</name>
        <dbReference type="ChEBI" id="CHEBI:36264"/>
    </ligand>
</feature>
<dbReference type="GO" id="GO:0015689">
    <property type="term" value="P:molybdate ion transport"/>
    <property type="evidence" value="ECO:0007669"/>
    <property type="project" value="InterPro"/>
</dbReference>
<dbReference type="InterPro" id="IPR005950">
    <property type="entry name" value="ModA"/>
</dbReference>
<dbReference type="InterPro" id="IPR050682">
    <property type="entry name" value="ModA/WtpA"/>
</dbReference>
<protein>
    <submittedName>
        <fullName evidence="5">Molybdenum ABC transporter, periplasmic molybdenum-binding protein ModA</fullName>
    </submittedName>
</protein>
<accession>A0A076LMZ5</accession>
<dbReference type="GO" id="GO:0030973">
    <property type="term" value="F:molybdate ion binding"/>
    <property type="evidence" value="ECO:0007669"/>
    <property type="project" value="TreeGrafter"/>
</dbReference>
<dbReference type="AlphaFoldDB" id="A0A076LMZ5"/>
<dbReference type="GO" id="GO:0030288">
    <property type="term" value="C:outer membrane-bounded periplasmic space"/>
    <property type="evidence" value="ECO:0007669"/>
    <property type="project" value="TreeGrafter"/>
</dbReference>
<comment type="similarity">
    <text evidence="1">Belongs to the bacterial solute-binding protein ModA family.</text>
</comment>
<evidence type="ECO:0000256" key="1">
    <source>
        <dbReference type="ARBA" id="ARBA00009175"/>
    </source>
</evidence>
<dbReference type="GO" id="GO:0046872">
    <property type="term" value="F:metal ion binding"/>
    <property type="evidence" value="ECO:0007669"/>
    <property type="project" value="UniProtKB-KW"/>
</dbReference>
<dbReference type="Proteomes" id="UP000028681">
    <property type="component" value="Chromosome"/>
</dbReference>
<dbReference type="NCBIfam" id="TIGR01256">
    <property type="entry name" value="modA"/>
    <property type="match status" value="1"/>
</dbReference>
<feature type="binding site" evidence="4">
    <location>
        <position position="60"/>
    </location>
    <ligand>
        <name>molybdate</name>
        <dbReference type="ChEBI" id="CHEBI:36264"/>
    </ligand>
</feature>
<dbReference type="EMBL" id="CP006664">
    <property type="protein sequence ID" value="AIJ09296.1"/>
    <property type="molecule type" value="Genomic_DNA"/>
</dbReference>
<dbReference type="Gene3D" id="3.40.190.10">
    <property type="entry name" value="Periplasmic binding protein-like II"/>
    <property type="match status" value="2"/>
</dbReference>
<evidence type="ECO:0000256" key="3">
    <source>
        <dbReference type="ARBA" id="ARBA00022729"/>
    </source>
</evidence>
<evidence type="ECO:0000256" key="2">
    <source>
        <dbReference type="ARBA" id="ARBA00022723"/>
    </source>
</evidence>
<dbReference type="PANTHER" id="PTHR30632:SF17">
    <property type="entry name" value="MOLYBDATE-BINDING PROTEIN MODA"/>
    <property type="match status" value="1"/>
</dbReference>
<dbReference type="KEGG" id="ete:ETEE_2864"/>
<name>A0A076LMZ5_9GAMM</name>
<keyword evidence="2 4" id="KW-0479">Metal-binding</keyword>
<proteinExistence type="inferred from homology"/>
<organism evidence="5 6">
    <name type="scientific">Edwardsiella anguillarum ET080813</name>
    <dbReference type="NCBI Taxonomy" id="667120"/>
    <lineage>
        <taxon>Bacteria</taxon>
        <taxon>Pseudomonadati</taxon>
        <taxon>Pseudomonadota</taxon>
        <taxon>Gammaproteobacteria</taxon>
        <taxon>Enterobacterales</taxon>
        <taxon>Hafniaceae</taxon>
        <taxon>Edwardsiella</taxon>
    </lineage>
</organism>
<evidence type="ECO:0000313" key="6">
    <source>
        <dbReference type="Proteomes" id="UP000028681"/>
    </source>
</evidence>
<keyword evidence="4" id="KW-0500">Molybdenum</keyword>
<evidence type="ECO:0000313" key="5">
    <source>
        <dbReference type="EMBL" id="AIJ09296.1"/>
    </source>
</evidence>
<keyword evidence="3" id="KW-0732">Signal</keyword>
<dbReference type="PANTHER" id="PTHR30632">
    <property type="entry name" value="MOLYBDATE-BINDING PERIPLASMIC PROTEIN"/>
    <property type="match status" value="1"/>
</dbReference>